<dbReference type="AlphaFoldDB" id="A0A2N3LPX5"/>
<evidence type="ECO:0000256" key="1">
    <source>
        <dbReference type="SAM" id="Phobius"/>
    </source>
</evidence>
<name>A0A2N3LPX5_9BACI</name>
<dbReference type="Proteomes" id="UP000233440">
    <property type="component" value="Unassembled WGS sequence"/>
</dbReference>
<dbReference type="InterPro" id="IPR012347">
    <property type="entry name" value="Ferritin-like"/>
</dbReference>
<proteinExistence type="predicted"/>
<reference evidence="2 3" key="1">
    <citation type="submission" date="2017-11" db="EMBL/GenBank/DDBJ databases">
        <title>Bacillus camelliae sp. nov., isolated from pu'er tea.</title>
        <authorList>
            <person name="Niu L."/>
        </authorList>
    </citation>
    <scope>NUCLEOTIDE SEQUENCE [LARGE SCALE GENOMIC DNA]</scope>
    <source>
        <strain evidence="2 3">7578-1</strain>
    </source>
</reference>
<evidence type="ECO:0008006" key="4">
    <source>
        <dbReference type="Google" id="ProtNLM"/>
    </source>
</evidence>
<keyword evidence="1" id="KW-0472">Membrane</keyword>
<evidence type="ECO:0000313" key="3">
    <source>
        <dbReference type="Proteomes" id="UP000233440"/>
    </source>
</evidence>
<sequence>MISSHNPGLTSGEIAALWSQYLSDSASVCFNKHMLMHLKDQQIKAIFEQAISLSENHLEKIKAFFKKENYPIPIGFTENDLKEDIKPLFSDSLSLHFINIMAIHGCHGYSGAVTTCTRKDVRDYFTQCMISAMEICNRTKDVLLDKGLYHRPPSLLPPDKPEFVKHDQFLAGWLGDVRPLSCIEITDIYFNLKKSILAKAVTHAFSQVIQSKKLRKFLLKAVDTKDKHIKTFYEILNKENLPAPPTLDAEVTDVTTSPFSDKLMMFHVGFLFSTAMVYYGTGFASSPRRDLAPKYLSAIADDTQVGNEWMGLMIDNGWLEQPPLGQDRDKLTMK</sequence>
<organism evidence="2 3">
    <name type="scientific">Heyndrickxia camelliae</name>
    <dbReference type="NCBI Taxonomy" id="1707093"/>
    <lineage>
        <taxon>Bacteria</taxon>
        <taxon>Bacillati</taxon>
        <taxon>Bacillota</taxon>
        <taxon>Bacilli</taxon>
        <taxon>Bacillales</taxon>
        <taxon>Bacillaceae</taxon>
        <taxon>Heyndrickxia</taxon>
    </lineage>
</organism>
<dbReference type="RefSeq" id="WP_101352278.1">
    <property type="nucleotide sequence ID" value="NZ_PIQO01000001.1"/>
</dbReference>
<comment type="caution">
    <text evidence="2">The sequence shown here is derived from an EMBL/GenBank/DDBJ whole genome shotgun (WGS) entry which is preliminary data.</text>
</comment>
<keyword evidence="1" id="KW-1133">Transmembrane helix</keyword>
<dbReference type="Pfam" id="PF11553">
    <property type="entry name" value="DUF3231"/>
    <property type="match status" value="2"/>
</dbReference>
<keyword evidence="1" id="KW-0812">Transmembrane</keyword>
<dbReference type="InterPro" id="IPR021617">
    <property type="entry name" value="DUF3231"/>
</dbReference>
<keyword evidence="3" id="KW-1185">Reference proteome</keyword>
<accession>A0A2N3LPX5</accession>
<feature type="transmembrane region" description="Helical" evidence="1">
    <location>
        <begin position="263"/>
        <end position="281"/>
    </location>
</feature>
<gene>
    <name evidence="2" type="ORF">CWO92_00760</name>
</gene>
<evidence type="ECO:0000313" key="2">
    <source>
        <dbReference type="EMBL" id="PKR86627.1"/>
    </source>
</evidence>
<dbReference type="Gene3D" id="1.20.1260.10">
    <property type="match status" value="2"/>
</dbReference>
<protein>
    <recommendedName>
        <fullName evidence="4">DUF3231 family protein</fullName>
    </recommendedName>
</protein>
<dbReference type="OrthoDB" id="1675670at2"/>
<dbReference type="EMBL" id="PIQO01000001">
    <property type="protein sequence ID" value="PKR86627.1"/>
    <property type="molecule type" value="Genomic_DNA"/>
</dbReference>